<dbReference type="EMBL" id="OIVN01000404">
    <property type="protein sequence ID" value="SPC79661.1"/>
    <property type="molecule type" value="Genomic_DNA"/>
</dbReference>
<name>A0A2N9EYC6_FAGSY</name>
<dbReference type="InterPro" id="IPR053273">
    <property type="entry name" value="CST_Regulator"/>
</dbReference>
<organism evidence="2">
    <name type="scientific">Fagus sylvatica</name>
    <name type="common">Beechnut</name>
    <dbReference type="NCBI Taxonomy" id="28930"/>
    <lineage>
        <taxon>Eukaryota</taxon>
        <taxon>Viridiplantae</taxon>
        <taxon>Streptophyta</taxon>
        <taxon>Embryophyta</taxon>
        <taxon>Tracheophyta</taxon>
        <taxon>Spermatophyta</taxon>
        <taxon>Magnoliopsida</taxon>
        <taxon>eudicotyledons</taxon>
        <taxon>Gunneridae</taxon>
        <taxon>Pentapetalae</taxon>
        <taxon>rosids</taxon>
        <taxon>fabids</taxon>
        <taxon>Fagales</taxon>
        <taxon>Fagaceae</taxon>
        <taxon>Fagus</taxon>
    </lineage>
</organism>
<gene>
    <name evidence="2" type="ORF">FSB_LOCUS7543</name>
</gene>
<dbReference type="GO" id="GO:0005776">
    <property type="term" value="C:autophagosome"/>
    <property type="evidence" value="ECO:0007669"/>
    <property type="project" value="TreeGrafter"/>
</dbReference>
<evidence type="ECO:0000256" key="1">
    <source>
        <dbReference type="SAM" id="MobiDB-lite"/>
    </source>
</evidence>
<feature type="region of interest" description="Disordered" evidence="1">
    <location>
        <begin position="119"/>
        <end position="141"/>
    </location>
</feature>
<reference evidence="2" key="1">
    <citation type="submission" date="2018-02" db="EMBL/GenBank/DDBJ databases">
        <authorList>
            <person name="Cohen D.B."/>
            <person name="Kent A.D."/>
        </authorList>
    </citation>
    <scope>NUCLEOTIDE SEQUENCE</scope>
</reference>
<dbReference type="GO" id="GO:0061908">
    <property type="term" value="C:phagophore"/>
    <property type="evidence" value="ECO:0007669"/>
    <property type="project" value="TreeGrafter"/>
</dbReference>
<proteinExistence type="predicted"/>
<dbReference type="PANTHER" id="PTHR34659">
    <property type="entry name" value="BNAA05G11610D PROTEIN"/>
    <property type="match status" value="1"/>
</dbReference>
<dbReference type="AlphaFoldDB" id="A0A2N9EYC6"/>
<evidence type="ECO:0000313" key="2">
    <source>
        <dbReference type="EMBL" id="SPC79661.1"/>
    </source>
</evidence>
<dbReference type="PANTHER" id="PTHR34659:SF1">
    <property type="entry name" value="PROTEIN EGT2"/>
    <property type="match status" value="1"/>
</dbReference>
<dbReference type="GO" id="GO:0006950">
    <property type="term" value="P:response to stress"/>
    <property type="evidence" value="ECO:0007669"/>
    <property type="project" value="TreeGrafter"/>
</dbReference>
<protein>
    <submittedName>
        <fullName evidence="2">Uncharacterized protein</fullName>
    </submittedName>
</protein>
<sequence>MSTMDLNHKGITWVGNLYQKFEAVCQEVDDIVSKDTVKYVGNQLQNVGGSVKKFYSDVVQDVLPPIVDPVKREAQSVALKSNTAINTYLKSMIGGEEMQVDTVIKQSHLEPKAVDHVKNQLPDASNGPHLVDDISTNENPNESTEEYVIEESAPEVLELISPGDKESCEVLTEENVIEESASEVLELISPGDKESCEALISSKFNDDNHENAFGVLAEVSPASSFHSMEFQSSPKMGTVCDSLEDITEVVSDVSSILTSSETAEMSPLSSSSSLLAESFSLSGKSPDNSPSAVSCNNPGDCVCDSSSTVCSSTPAPVISCKNKSVESGLASSSSSILSLESIGWMCILPRSCTCTMYHNGPSSRTLCARLICVYHVHAPVPCTTMVLRLGFSDDLNYDINDPGMETIELCDEVKLDESCVIVEPSELYAVSHRARKFRSYRKKIQDAFGSRKRLVKEYEQLAIWYGGIDMGSSKDGSQPLLPSIPAKPLDSKDLQLEPSYDNEWELL</sequence>
<accession>A0A2N9EYC6</accession>